<keyword evidence="15" id="KW-1185">Reference proteome</keyword>
<evidence type="ECO:0000256" key="11">
    <source>
        <dbReference type="ARBA" id="ARBA00025912"/>
    </source>
</evidence>
<feature type="binding site" description="axial binding residue" evidence="12">
    <location>
        <position position="80"/>
    </location>
    <ligand>
        <name>heme</name>
        <dbReference type="ChEBI" id="CHEBI:30413"/>
        <note>ligand shared with second transmembrane subunit</note>
    </ligand>
    <ligandPart>
        <name>Fe</name>
        <dbReference type="ChEBI" id="CHEBI:18248"/>
    </ligandPart>
</feature>
<evidence type="ECO:0000313" key="15">
    <source>
        <dbReference type="Proteomes" id="UP000254968"/>
    </source>
</evidence>
<evidence type="ECO:0000256" key="8">
    <source>
        <dbReference type="ARBA" id="ARBA00022989"/>
    </source>
</evidence>
<dbReference type="InterPro" id="IPR018495">
    <property type="entry name" value="Succ_DH_cyt_bsu_CS"/>
</dbReference>
<evidence type="ECO:0000256" key="2">
    <source>
        <dbReference type="ARBA" id="ARBA00004141"/>
    </source>
</evidence>
<protein>
    <recommendedName>
        <fullName evidence="4">Succinate dehydrogenase cytochrome b556 subunit</fullName>
    </recommendedName>
</protein>
<dbReference type="PIRSF" id="PIRSF000178">
    <property type="entry name" value="SDH_cyt_b560"/>
    <property type="match status" value="1"/>
</dbReference>
<organism evidence="14 15">
    <name type="scientific">Legionella beliardensis</name>
    <dbReference type="NCBI Taxonomy" id="91822"/>
    <lineage>
        <taxon>Bacteria</taxon>
        <taxon>Pseudomonadati</taxon>
        <taxon>Pseudomonadota</taxon>
        <taxon>Gammaproteobacteria</taxon>
        <taxon>Legionellales</taxon>
        <taxon>Legionellaceae</taxon>
        <taxon>Legionella</taxon>
    </lineage>
</organism>
<keyword evidence="5 12" id="KW-0349">Heme</keyword>
<comment type="similarity">
    <text evidence="3">Belongs to the cytochrome b560 family.</text>
</comment>
<feature type="transmembrane region" description="Helical" evidence="13">
    <location>
        <begin position="104"/>
        <end position="123"/>
    </location>
</feature>
<dbReference type="InterPro" id="IPR034804">
    <property type="entry name" value="SQR/QFR_C/D"/>
</dbReference>
<feature type="transmembrane region" description="Helical" evidence="13">
    <location>
        <begin position="21"/>
        <end position="44"/>
    </location>
</feature>
<dbReference type="AlphaFoldDB" id="A0A378ICL2"/>
<comment type="function">
    <text evidence="1">Membrane-anchoring subunit of succinate dehydrogenase (SDH).</text>
</comment>
<accession>A0A378ICL2</accession>
<evidence type="ECO:0000256" key="13">
    <source>
        <dbReference type="SAM" id="Phobius"/>
    </source>
</evidence>
<dbReference type="GO" id="GO:0006099">
    <property type="term" value="P:tricarboxylic acid cycle"/>
    <property type="evidence" value="ECO:0007669"/>
    <property type="project" value="InterPro"/>
</dbReference>
<dbReference type="PANTHER" id="PTHR10978">
    <property type="entry name" value="SUCCINATE DEHYDROGENASE CYTOCHROME B560 SUBUNIT"/>
    <property type="match status" value="1"/>
</dbReference>
<dbReference type="Proteomes" id="UP000254968">
    <property type="component" value="Unassembled WGS sequence"/>
</dbReference>
<dbReference type="PROSITE" id="PS01000">
    <property type="entry name" value="SDH_CYT_1"/>
    <property type="match status" value="1"/>
</dbReference>
<dbReference type="GO" id="GO:0046872">
    <property type="term" value="F:metal ion binding"/>
    <property type="evidence" value="ECO:0007669"/>
    <property type="project" value="UniProtKB-KW"/>
</dbReference>
<evidence type="ECO:0000256" key="5">
    <source>
        <dbReference type="ARBA" id="ARBA00022617"/>
    </source>
</evidence>
<dbReference type="PROSITE" id="PS01001">
    <property type="entry name" value="SDH_CYT_2"/>
    <property type="match status" value="1"/>
</dbReference>
<dbReference type="NCBIfam" id="TIGR02970">
    <property type="entry name" value="succ_dehyd_cytB"/>
    <property type="match status" value="1"/>
</dbReference>
<dbReference type="CDD" id="cd03499">
    <property type="entry name" value="SQR_TypeC_SdhC"/>
    <property type="match status" value="1"/>
</dbReference>
<feature type="transmembrane region" description="Helical" evidence="13">
    <location>
        <begin position="64"/>
        <end position="83"/>
    </location>
</feature>
<comment type="subcellular location">
    <subcellularLocation>
        <location evidence="2">Membrane</location>
        <topology evidence="2">Multi-pass membrane protein</topology>
    </subcellularLocation>
</comment>
<evidence type="ECO:0000256" key="6">
    <source>
        <dbReference type="ARBA" id="ARBA00022692"/>
    </source>
</evidence>
<dbReference type="EMBL" id="UGNV01000001">
    <property type="protein sequence ID" value="STX30044.1"/>
    <property type="molecule type" value="Genomic_DNA"/>
</dbReference>
<sequence>MNKKRPVNLDLTTIKFPPMAIASILHRVSGLALFLLFPIILYYLDLSLGSANSFINVRHILSGITAKLILWAFGAALIYHLLAGIRHLMMDAGYGEHLSAGRQSAIAVIVASIILTLLLGFWLW</sequence>
<evidence type="ECO:0000256" key="3">
    <source>
        <dbReference type="ARBA" id="ARBA00007244"/>
    </source>
</evidence>
<dbReference type="GO" id="GO:0005886">
    <property type="term" value="C:plasma membrane"/>
    <property type="evidence" value="ECO:0007669"/>
    <property type="project" value="TreeGrafter"/>
</dbReference>
<dbReference type="OrthoDB" id="9799441at2"/>
<comment type="subunit">
    <text evidence="11">Part of an enzyme complex containing four subunits: a flavoprotein, an iron-sulfur protein, plus two membrane-anchoring proteins, SdhC and SdhD. The complex can form homotrimers.</text>
</comment>
<dbReference type="PANTHER" id="PTHR10978:SF5">
    <property type="entry name" value="SUCCINATE DEHYDROGENASE CYTOCHROME B560 SUBUNIT, MITOCHONDRIAL"/>
    <property type="match status" value="1"/>
</dbReference>
<keyword evidence="8 13" id="KW-1133">Transmembrane helix</keyword>
<keyword evidence="6 13" id="KW-0812">Transmembrane</keyword>
<evidence type="ECO:0000313" key="14">
    <source>
        <dbReference type="EMBL" id="STX30044.1"/>
    </source>
</evidence>
<keyword evidence="7 12" id="KW-0479">Metal-binding</keyword>
<evidence type="ECO:0000256" key="7">
    <source>
        <dbReference type="ARBA" id="ARBA00022723"/>
    </source>
</evidence>
<keyword evidence="10 13" id="KW-0472">Membrane</keyword>
<dbReference type="GO" id="GO:0009055">
    <property type="term" value="F:electron transfer activity"/>
    <property type="evidence" value="ECO:0007669"/>
    <property type="project" value="InterPro"/>
</dbReference>
<keyword evidence="9 12" id="KW-0408">Iron</keyword>
<name>A0A378ICL2_9GAMM</name>
<reference evidence="14 15" key="1">
    <citation type="submission" date="2018-06" db="EMBL/GenBank/DDBJ databases">
        <authorList>
            <consortium name="Pathogen Informatics"/>
            <person name="Doyle S."/>
        </authorList>
    </citation>
    <scope>NUCLEOTIDE SEQUENCE [LARGE SCALE GENOMIC DNA]</scope>
    <source>
        <strain evidence="14 15">NCTC13315</strain>
    </source>
</reference>
<gene>
    <name evidence="14" type="primary">sdhC</name>
    <name evidence="14" type="ORF">NCTC13315_02606</name>
</gene>
<dbReference type="InterPro" id="IPR000701">
    <property type="entry name" value="SuccDH_FuR_B_TM-su"/>
</dbReference>
<evidence type="ECO:0000256" key="9">
    <source>
        <dbReference type="ARBA" id="ARBA00023004"/>
    </source>
</evidence>
<proteinExistence type="inferred from homology"/>
<dbReference type="RefSeq" id="WP_115303770.1">
    <property type="nucleotide sequence ID" value="NZ_CAAAHO010000005.1"/>
</dbReference>
<comment type="cofactor">
    <cofactor evidence="12">
        <name>heme</name>
        <dbReference type="ChEBI" id="CHEBI:30413"/>
    </cofactor>
    <text evidence="12">The heme is bound between the two transmembrane subunits.</text>
</comment>
<dbReference type="SUPFAM" id="SSF81343">
    <property type="entry name" value="Fumarate reductase respiratory complex transmembrane subunits"/>
    <property type="match status" value="1"/>
</dbReference>
<dbReference type="Gene3D" id="1.20.1300.10">
    <property type="entry name" value="Fumarate reductase/succinate dehydrogenase, transmembrane subunit"/>
    <property type="match status" value="1"/>
</dbReference>
<evidence type="ECO:0000256" key="10">
    <source>
        <dbReference type="ARBA" id="ARBA00023136"/>
    </source>
</evidence>
<dbReference type="InterPro" id="IPR014314">
    <property type="entry name" value="Succ_DH_cytb556"/>
</dbReference>
<dbReference type="Pfam" id="PF01127">
    <property type="entry name" value="Sdh_cyt"/>
    <property type="match status" value="1"/>
</dbReference>
<evidence type="ECO:0000256" key="1">
    <source>
        <dbReference type="ARBA" id="ARBA00004050"/>
    </source>
</evidence>
<evidence type="ECO:0000256" key="12">
    <source>
        <dbReference type="PIRSR" id="PIRSR000178-1"/>
    </source>
</evidence>
<evidence type="ECO:0000256" key="4">
    <source>
        <dbReference type="ARBA" id="ARBA00020076"/>
    </source>
</evidence>